<dbReference type="HOGENOM" id="CLU_024920_1_2_9"/>
<dbReference type="PANTHER" id="PTHR30576:SF0">
    <property type="entry name" value="UNDECAPRENYL-PHOSPHATE N-ACETYLGALACTOSAMINYL 1-PHOSPHATE TRANSFERASE-RELATED"/>
    <property type="match status" value="1"/>
</dbReference>
<keyword evidence="5 7" id="KW-1133">Transmembrane helix</keyword>
<dbReference type="PANTHER" id="PTHR30576">
    <property type="entry name" value="COLANIC BIOSYNTHESIS UDP-GLUCOSE LIPID CARRIER TRANSFERASE"/>
    <property type="match status" value="1"/>
</dbReference>
<evidence type="ECO:0000256" key="7">
    <source>
        <dbReference type="SAM" id="Phobius"/>
    </source>
</evidence>
<comment type="subcellular location">
    <subcellularLocation>
        <location evidence="1">Membrane</location>
        <topology evidence="1">Multi-pass membrane protein</topology>
    </subcellularLocation>
</comment>
<dbReference type="EMBL" id="CP003359">
    <property type="protein sequence ID" value="AGB42263.1"/>
    <property type="molecule type" value="Genomic_DNA"/>
</dbReference>
<evidence type="ECO:0000256" key="6">
    <source>
        <dbReference type="ARBA" id="ARBA00023136"/>
    </source>
</evidence>
<dbReference type="NCBIfam" id="TIGR03025">
    <property type="entry name" value="EPS_sugtrans"/>
    <property type="match status" value="1"/>
</dbReference>
<gene>
    <name evidence="9" type="ordered locus">Halha_2389</name>
</gene>
<dbReference type="KEGG" id="hhl:Halha_2389"/>
<name>L0KDV8_HALHC</name>
<evidence type="ECO:0000313" key="9">
    <source>
        <dbReference type="EMBL" id="AGB42263.1"/>
    </source>
</evidence>
<dbReference type="eggNOG" id="COG2148">
    <property type="taxonomic scope" value="Bacteria"/>
</dbReference>
<dbReference type="PATRIC" id="fig|748449.3.peg.2310"/>
<evidence type="ECO:0000259" key="8">
    <source>
        <dbReference type="Pfam" id="PF02397"/>
    </source>
</evidence>
<sequence length="221" mass="25148">MSEVESRVIEERVEEFNMELVKEERIEQTGYLAIKRIVDIVVSIVGLAITAPIMLLATIAIKLESPGPIIFKQTRLGKNGQEFTIYKFRSMVKNAEKNTGAVWAKKNDARVTNVGRFIRKTRIDELPQFINILKGEMTLVGPRPERPSLTDEFHQQYPGFKNRLLVTPGVTGLAQIKGGYDITPGQKYRLDKLYIKRRNLLLDIEIMFRTALVMIIGDGAR</sequence>
<protein>
    <submittedName>
        <fullName evidence="9">Exopolysaccharide biosynthesis polyprenyl glycosylphosphotransferase</fullName>
    </submittedName>
</protein>
<dbReference type="GO" id="GO:0016780">
    <property type="term" value="F:phosphotransferase activity, for other substituted phosphate groups"/>
    <property type="evidence" value="ECO:0007669"/>
    <property type="project" value="TreeGrafter"/>
</dbReference>
<evidence type="ECO:0000256" key="3">
    <source>
        <dbReference type="ARBA" id="ARBA00022679"/>
    </source>
</evidence>
<evidence type="ECO:0000256" key="4">
    <source>
        <dbReference type="ARBA" id="ARBA00022692"/>
    </source>
</evidence>
<keyword evidence="10" id="KW-1185">Reference proteome</keyword>
<evidence type="ECO:0000256" key="1">
    <source>
        <dbReference type="ARBA" id="ARBA00004141"/>
    </source>
</evidence>
<proteinExistence type="inferred from homology"/>
<evidence type="ECO:0000256" key="2">
    <source>
        <dbReference type="ARBA" id="ARBA00006464"/>
    </source>
</evidence>
<evidence type="ECO:0000256" key="5">
    <source>
        <dbReference type="ARBA" id="ARBA00022989"/>
    </source>
</evidence>
<dbReference type="InterPro" id="IPR017475">
    <property type="entry name" value="EPS_sugar_tfrase"/>
</dbReference>
<dbReference type="STRING" id="748449.Halha_2389"/>
<organism evidence="9 10">
    <name type="scientific">Halobacteroides halobius (strain ATCC 35273 / DSM 5150 / MD-1)</name>
    <dbReference type="NCBI Taxonomy" id="748449"/>
    <lineage>
        <taxon>Bacteria</taxon>
        <taxon>Bacillati</taxon>
        <taxon>Bacillota</taxon>
        <taxon>Clostridia</taxon>
        <taxon>Halanaerobiales</taxon>
        <taxon>Halobacteroidaceae</taxon>
        <taxon>Halobacteroides</taxon>
    </lineage>
</organism>
<dbReference type="AlphaFoldDB" id="L0KDV8"/>
<keyword evidence="6 7" id="KW-0472">Membrane</keyword>
<reference evidence="10" key="1">
    <citation type="submission" date="2012-02" db="EMBL/GenBank/DDBJ databases">
        <title>The complete genome of Halobacteroides halobius DSM 5150.</title>
        <authorList>
            <person name="Lucas S."/>
            <person name="Copeland A."/>
            <person name="Lapidus A."/>
            <person name="Glavina del Rio T."/>
            <person name="Dalin E."/>
            <person name="Tice H."/>
            <person name="Bruce D."/>
            <person name="Goodwin L."/>
            <person name="Pitluck S."/>
            <person name="Peters L."/>
            <person name="Mikhailova N."/>
            <person name="Gu W."/>
            <person name="Kyrpides N."/>
            <person name="Mavromatis K."/>
            <person name="Ivanova N."/>
            <person name="Brettin T."/>
            <person name="Detter J.C."/>
            <person name="Han C."/>
            <person name="Larimer F."/>
            <person name="Land M."/>
            <person name="Hauser L."/>
            <person name="Markowitz V."/>
            <person name="Cheng J.-F."/>
            <person name="Hugenholtz P."/>
            <person name="Woyke T."/>
            <person name="Wu D."/>
            <person name="Tindall B."/>
            <person name="Pomrenke H."/>
            <person name="Brambilla E."/>
            <person name="Klenk H.-P."/>
            <person name="Eisen J.A."/>
        </authorList>
    </citation>
    <scope>NUCLEOTIDE SEQUENCE [LARGE SCALE GENOMIC DNA]</scope>
    <source>
        <strain evidence="10">ATCC 35273 / DSM 5150 / MD-1</strain>
    </source>
</reference>
<dbReference type="RefSeq" id="WP_015327977.1">
    <property type="nucleotide sequence ID" value="NC_019978.1"/>
</dbReference>
<evidence type="ECO:0000313" key="10">
    <source>
        <dbReference type="Proteomes" id="UP000010880"/>
    </source>
</evidence>
<keyword evidence="3 9" id="KW-0808">Transferase</keyword>
<dbReference type="Pfam" id="PF02397">
    <property type="entry name" value="Bac_transf"/>
    <property type="match status" value="1"/>
</dbReference>
<dbReference type="InterPro" id="IPR003362">
    <property type="entry name" value="Bact_transf"/>
</dbReference>
<feature type="transmembrane region" description="Helical" evidence="7">
    <location>
        <begin position="40"/>
        <end position="63"/>
    </location>
</feature>
<accession>L0KDV8</accession>
<keyword evidence="4 7" id="KW-0812">Transmembrane</keyword>
<comment type="similarity">
    <text evidence="2">Belongs to the bacterial sugar transferase family.</text>
</comment>
<dbReference type="GO" id="GO:0016020">
    <property type="term" value="C:membrane"/>
    <property type="evidence" value="ECO:0007669"/>
    <property type="project" value="UniProtKB-SubCell"/>
</dbReference>
<dbReference type="Proteomes" id="UP000010880">
    <property type="component" value="Chromosome"/>
</dbReference>
<dbReference type="OrthoDB" id="9808602at2"/>
<feature type="domain" description="Bacterial sugar transferase" evidence="8">
    <location>
        <begin position="35"/>
        <end position="215"/>
    </location>
</feature>